<dbReference type="EMBL" id="ML208345">
    <property type="protein sequence ID" value="TFK68722.1"/>
    <property type="molecule type" value="Genomic_DNA"/>
</dbReference>
<evidence type="ECO:0000313" key="1">
    <source>
        <dbReference type="EMBL" id="TFK68722.1"/>
    </source>
</evidence>
<organism evidence="1 2">
    <name type="scientific">Pluteus cervinus</name>
    <dbReference type="NCBI Taxonomy" id="181527"/>
    <lineage>
        <taxon>Eukaryota</taxon>
        <taxon>Fungi</taxon>
        <taxon>Dikarya</taxon>
        <taxon>Basidiomycota</taxon>
        <taxon>Agaricomycotina</taxon>
        <taxon>Agaricomycetes</taxon>
        <taxon>Agaricomycetidae</taxon>
        <taxon>Agaricales</taxon>
        <taxon>Pluteineae</taxon>
        <taxon>Pluteaceae</taxon>
        <taxon>Pluteus</taxon>
    </lineage>
</organism>
<gene>
    <name evidence="1" type="ORF">BDN72DRAFT_841394</name>
</gene>
<dbReference type="Proteomes" id="UP000308600">
    <property type="component" value="Unassembled WGS sequence"/>
</dbReference>
<accession>A0ACD3AUS1</accession>
<proteinExistence type="predicted"/>
<keyword evidence="2" id="KW-1185">Reference proteome</keyword>
<name>A0ACD3AUS1_9AGAR</name>
<sequence length="605" mass="69025">MYNSKRVDGMLESLKDVELSDILWSTLPCANLIDSGSEQVTHCGLAATLFCSKYCSKKCQDSHWKEHRKACNHPLRSQTWKPAWEVEGRSPAFVTDDTSSATQQVMFGRLTYIWGNTPAIDYLHLRKNEGSAVVDQDLKLCFAASGDIRNLVKTVNGLPENYRGNCDIYFNDKNPLVTNHNLVVLFALLNPAIPLDRAINVAIHLMYSSALTAAMARDFYTCMWAIYSNPSSSHCWSGELPSRGPGKLRFTQMTRDTFDILRMYTSSYPLHDALQGMREIMMSPQRVDYRHKHMLMLKSEHRLPYEYFRNLGIVSPFSVDTTAFTEPNRTIFDQTGRWLSMDSTNPLYGWDMTDVCASSKKYGTDVADIYGCLFFYLKDEFEKFAKRIQNCNINIYVTQFEAQTLSKMIHGWTNQGNTLSKTRLDVFDRIDTSNVIDYIGIPRILDDWGLLLNRRNPHAALLAASMNWHARDPSTQAFNQQGLLRSKLSQLLKLLGIDPRRMVGGNPQEMPYGLTSIIMSSMGILYDDEVPFQAYLKEERAQSAAKRNKLQIRQGRRIYPKRLGHTFADGDKMPTYTPARVYDVFTLGGGEPEIRFLEFENLSAS</sequence>
<evidence type="ECO:0000313" key="2">
    <source>
        <dbReference type="Proteomes" id="UP000308600"/>
    </source>
</evidence>
<reference evidence="1 2" key="1">
    <citation type="journal article" date="2019" name="Nat. Ecol. Evol.">
        <title>Megaphylogeny resolves global patterns of mushroom evolution.</title>
        <authorList>
            <person name="Varga T."/>
            <person name="Krizsan K."/>
            <person name="Foldi C."/>
            <person name="Dima B."/>
            <person name="Sanchez-Garcia M."/>
            <person name="Sanchez-Ramirez S."/>
            <person name="Szollosi G.J."/>
            <person name="Szarkandi J.G."/>
            <person name="Papp V."/>
            <person name="Albert L."/>
            <person name="Andreopoulos W."/>
            <person name="Angelini C."/>
            <person name="Antonin V."/>
            <person name="Barry K.W."/>
            <person name="Bougher N.L."/>
            <person name="Buchanan P."/>
            <person name="Buyck B."/>
            <person name="Bense V."/>
            <person name="Catcheside P."/>
            <person name="Chovatia M."/>
            <person name="Cooper J."/>
            <person name="Damon W."/>
            <person name="Desjardin D."/>
            <person name="Finy P."/>
            <person name="Geml J."/>
            <person name="Haridas S."/>
            <person name="Hughes K."/>
            <person name="Justo A."/>
            <person name="Karasinski D."/>
            <person name="Kautmanova I."/>
            <person name="Kiss B."/>
            <person name="Kocsube S."/>
            <person name="Kotiranta H."/>
            <person name="LaButti K.M."/>
            <person name="Lechner B.E."/>
            <person name="Liimatainen K."/>
            <person name="Lipzen A."/>
            <person name="Lukacs Z."/>
            <person name="Mihaltcheva S."/>
            <person name="Morgado L.N."/>
            <person name="Niskanen T."/>
            <person name="Noordeloos M.E."/>
            <person name="Ohm R.A."/>
            <person name="Ortiz-Santana B."/>
            <person name="Ovrebo C."/>
            <person name="Racz N."/>
            <person name="Riley R."/>
            <person name="Savchenko A."/>
            <person name="Shiryaev A."/>
            <person name="Soop K."/>
            <person name="Spirin V."/>
            <person name="Szebenyi C."/>
            <person name="Tomsovsky M."/>
            <person name="Tulloss R.E."/>
            <person name="Uehling J."/>
            <person name="Grigoriev I.V."/>
            <person name="Vagvolgyi C."/>
            <person name="Papp T."/>
            <person name="Martin F.M."/>
            <person name="Miettinen O."/>
            <person name="Hibbett D.S."/>
            <person name="Nagy L.G."/>
        </authorList>
    </citation>
    <scope>NUCLEOTIDE SEQUENCE [LARGE SCALE GENOMIC DNA]</scope>
    <source>
        <strain evidence="1 2">NL-1719</strain>
    </source>
</reference>
<protein>
    <submittedName>
        <fullName evidence="1">Uncharacterized protein</fullName>
    </submittedName>
</protein>